<dbReference type="GeneID" id="59149087"/>
<feature type="transmembrane region" description="Helical" evidence="1">
    <location>
        <begin position="137"/>
        <end position="157"/>
    </location>
</feature>
<evidence type="ECO:0000313" key="2">
    <source>
        <dbReference type="EMBL" id="QOJ79678.1"/>
    </source>
</evidence>
<evidence type="ECO:0000256" key="1">
    <source>
        <dbReference type="SAM" id="Phobius"/>
    </source>
</evidence>
<accession>A0A7L9FIL3</accession>
<dbReference type="RefSeq" id="WP_192819650.1">
    <property type="nucleotide sequence ID" value="NZ_CP062310.1"/>
</dbReference>
<keyword evidence="1" id="KW-0812">Transmembrane</keyword>
<dbReference type="KEGG" id="thel:IG193_04285"/>
<keyword evidence="3" id="KW-1185">Reference proteome</keyword>
<feature type="transmembrane region" description="Helical" evidence="1">
    <location>
        <begin position="163"/>
        <end position="180"/>
    </location>
</feature>
<dbReference type="EMBL" id="CP062310">
    <property type="protein sequence ID" value="QOJ79678.1"/>
    <property type="molecule type" value="Genomic_DNA"/>
</dbReference>
<feature type="transmembrane region" description="Helical" evidence="1">
    <location>
        <begin position="338"/>
        <end position="361"/>
    </location>
</feature>
<name>A0A7L9FIL3_9CREN</name>
<proteinExistence type="predicted"/>
<feature type="transmembrane region" description="Helical" evidence="1">
    <location>
        <begin position="109"/>
        <end position="125"/>
    </location>
</feature>
<keyword evidence="1" id="KW-0472">Membrane</keyword>
<keyword evidence="1" id="KW-1133">Transmembrane helix</keyword>
<organism evidence="2 3">
    <name type="scientific">Infirmifilum lucidum</name>
    <dbReference type="NCBI Taxonomy" id="2776706"/>
    <lineage>
        <taxon>Archaea</taxon>
        <taxon>Thermoproteota</taxon>
        <taxon>Thermoprotei</taxon>
        <taxon>Thermofilales</taxon>
        <taxon>Thermofilaceae</taxon>
        <taxon>Infirmifilum</taxon>
    </lineage>
</organism>
<reference evidence="2 3" key="1">
    <citation type="submission" date="2020-10" db="EMBL/GenBank/DDBJ databases">
        <title>Thermofilum lucidum 3507LT sp. nov. a novel member of Thermofilaceae family isolated from Chile hot spring, and proposal of description order Thermofilales.</title>
        <authorList>
            <person name="Zayulina K.S."/>
            <person name="Elcheninov A.G."/>
            <person name="Toshchakov S.V."/>
            <person name="Kublanov I.V."/>
        </authorList>
    </citation>
    <scope>NUCLEOTIDE SEQUENCE [LARGE SCALE GENOMIC DNA]</scope>
    <source>
        <strain evidence="2 3">3507LT</strain>
    </source>
</reference>
<gene>
    <name evidence="2" type="ORF">IG193_04285</name>
</gene>
<sequence length="366" mass="40224">MSTLGELEVLFLLSFTDAPPSYVLTWLANRGIEYRIGDNLKRIISEDERAGSRAGIRTALEEAVRGFEYRLDAFSARVDTLSEVFNITLLVAPVMLYSVGLLQPYVLEKALPLLLLLNTILVFLYRDLHPKVLVSSAGYKLFLALLVIFALSSALLMHAGLEYSLIFQTVVSFPLSLLTVRKIRSVEAELNENKEILVKALQSPGHIFRAVSPESLLSDTMLGLSRSLRLTVYLSSIWGIEDPSLLLLTYEKLYNFHRKLMRKGFTNATMNLVTLFLLGFASSVIKGIYASIPLESINQWITISDPRAINLLVDLYLAGAVVIYSSGLSVLSTGSAAFTALWLPVASLVVLVGGLLGNSLLGGVHV</sequence>
<dbReference type="InParanoid" id="A0A7L9FIL3"/>
<protein>
    <submittedName>
        <fullName evidence="2">Uncharacterized protein</fullName>
    </submittedName>
</protein>
<dbReference type="Proteomes" id="UP000594121">
    <property type="component" value="Chromosome"/>
</dbReference>
<feature type="transmembrane region" description="Helical" evidence="1">
    <location>
        <begin position="84"/>
        <end position="103"/>
    </location>
</feature>
<evidence type="ECO:0000313" key="3">
    <source>
        <dbReference type="Proteomes" id="UP000594121"/>
    </source>
</evidence>
<feature type="transmembrane region" description="Helical" evidence="1">
    <location>
        <begin position="268"/>
        <end position="289"/>
    </location>
</feature>
<dbReference type="AlphaFoldDB" id="A0A7L9FIL3"/>
<feature type="transmembrane region" description="Helical" evidence="1">
    <location>
        <begin position="309"/>
        <end position="331"/>
    </location>
</feature>